<dbReference type="EMBL" id="JACGWX010000002">
    <property type="protein sequence ID" value="MBA8847430.1"/>
    <property type="molecule type" value="Genomic_DNA"/>
</dbReference>
<dbReference type="Proteomes" id="UP000585905">
    <property type="component" value="Unassembled WGS sequence"/>
</dbReference>
<evidence type="ECO:0000256" key="3">
    <source>
        <dbReference type="SAM" id="MobiDB-lite"/>
    </source>
</evidence>
<reference evidence="5 6" key="1">
    <citation type="submission" date="2020-07" db="EMBL/GenBank/DDBJ databases">
        <title>Sequencing the genomes of 1000 actinobacteria strains.</title>
        <authorList>
            <person name="Klenk H.-P."/>
        </authorList>
    </citation>
    <scope>NUCLEOTIDE SEQUENCE [LARGE SCALE GENOMIC DNA]</scope>
    <source>
        <strain evidence="5 6">DSM 19663</strain>
    </source>
</reference>
<feature type="compositionally biased region" description="Basic and acidic residues" evidence="3">
    <location>
        <begin position="384"/>
        <end position="404"/>
    </location>
</feature>
<feature type="compositionally biased region" description="Low complexity" evidence="3">
    <location>
        <begin position="265"/>
        <end position="288"/>
    </location>
</feature>
<evidence type="ECO:0000256" key="2">
    <source>
        <dbReference type="ARBA" id="ARBA00023002"/>
    </source>
</evidence>
<accession>A0A839E6L2</accession>
<evidence type="ECO:0000313" key="6">
    <source>
        <dbReference type="Proteomes" id="UP000585905"/>
    </source>
</evidence>
<dbReference type="InterPro" id="IPR057326">
    <property type="entry name" value="KR_dom"/>
</dbReference>
<dbReference type="RefSeq" id="WP_182490277.1">
    <property type="nucleotide sequence ID" value="NZ_BAAAOV010000014.1"/>
</dbReference>
<dbReference type="InterPro" id="IPR036291">
    <property type="entry name" value="NAD(P)-bd_dom_sf"/>
</dbReference>
<sequence length="404" mass="41678">MAELAGSSILILGATGGLGRHLARQLADAGANLVLSGRSQQALDELDVSAISIAGDLRDPELPRTLVATAIMAYGRLDGVINASGVVAFGPIAETSDEVLDELWQVNALAPMRIVRAAAPAFAEAKTEGSTPFIVHFSGLVSEAPTSGLGAYSAVKSALAVYQQVAARELRRQGIRVLDARPGHTETELSRHPIAGEAPKLPTGYEPEGVARRVIAAIVADEKDLPSSAFTEVPAAESEMIPVEPADVNTGAHPAVRMAAQMPLEASAPVSSSSEPSSATEGAAAEAEPAGDDQPTLEQPAAEQPPAEPASPASVDSPASVESADSAESAASVPSPPAEEQHGQAEQTEAAAEDDESQVVHAEAVEYVAPEPLVEPSQGEQEQGEQHDGEQHDEGHQPEHAGHR</sequence>
<dbReference type="Pfam" id="PF00106">
    <property type="entry name" value="adh_short"/>
    <property type="match status" value="1"/>
</dbReference>
<comment type="caution">
    <text evidence="5">The sequence shown here is derived from an EMBL/GenBank/DDBJ whole genome shotgun (WGS) entry which is preliminary data.</text>
</comment>
<dbReference type="Gene3D" id="3.40.50.720">
    <property type="entry name" value="NAD(P)-binding Rossmann-like Domain"/>
    <property type="match status" value="1"/>
</dbReference>
<feature type="compositionally biased region" description="Basic and acidic residues" evidence="3">
    <location>
        <begin position="181"/>
        <end position="191"/>
    </location>
</feature>
<feature type="region of interest" description="Disordered" evidence="3">
    <location>
        <begin position="264"/>
        <end position="404"/>
    </location>
</feature>
<dbReference type="GO" id="GO:0016020">
    <property type="term" value="C:membrane"/>
    <property type="evidence" value="ECO:0007669"/>
    <property type="project" value="TreeGrafter"/>
</dbReference>
<feature type="domain" description="Ketoreductase" evidence="4">
    <location>
        <begin position="7"/>
        <end position="185"/>
    </location>
</feature>
<evidence type="ECO:0000256" key="1">
    <source>
        <dbReference type="ARBA" id="ARBA00006484"/>
    </source>
</evidence>
<dbReference type="AlphaFoldDB" id="A0A839E6L2"/>
<dbReference type="PRINTS" id="PR00081">
    <property type="entry name" value="GDHRDH"/>
</dbReference>
<evidence type="ECO:0000259" key="4">
    <source>
        <dbReference type="SMART" id="SM00822"/>
    </source>
</evidence>
<name>A0A839E6L2_9MICO</name>
<keyword evidence="2" id="KW-0560">Oxidoreductase</keyword>
<feature type="region of interest" description="Disordered" evidence="3">
    <location>
        <begin position="181"/>
        <end position="205"/>
    </location>
</feature>
<protein>
    <submittedName>
        <fullName evidence="5">Cyclic-di-GMP-binding biofilm dispersal mediator protein</fullName>
    </submittedName>
</protein>
<dbReference type="CDD" id="cd05233">
    <property type="entry name" value="SDR_c"/>
    <property type="match status" value="1"/>
</dbReference>
<keyword evidence="6" id="KW-1185">Reference proteome</keyword>
<dbReference type="PANTHER" id="PTHR44196:SF1">
    <property type="entry name" value="DEHYDROGENASE_REDUCTASE SDR FAMILY MEMBER 7B"/>
    <property type="match status" value="1"/>
</dbReference>
<gene>
    <name evidence="5" type="ORF">FHX53_001015</name>
</gene>
<dbReference type="SMART" id="SM00822">
    <property type="entry name" value="PKS_KR"/>
    <property type="match status" value="1"/>
</dbReference>
<dbReference type="SUPFAM" id="SSF51735">
    <property type="entry name" value="NAD(P)-binding Rossmann-fold domains"/>
    <property type="match status" value="1"/>
</dbReference>
<proteinExistence type="inferred from homology"/>
<dbReference type="InterPro" id="IPR002347">
    <property type="entry name" value="SDR_fam"/>
</dbReference>
<organism evidence="5 6">
    <name type="scientific">Microcella alkalica</name>
    <dbReference type="NCBI Taxonomy" id="355930"/>
    <lineage>
        <taxon>Bacteria</taxon>
        <taxon>Bacillati</taxon>
        <taxon>Actinomycetota</taxon>
        <taxon>Actinomycetes</taxon>
        <taxon>Micrococcales</taxon>
        <taxon>Microbacteriaceae</taxon>
        <taxon>Microcella</taxon>
    </lineage>
</organism>
<dbReference type="GO" id="GO:0016491">
    <property type="term" value="F:oxidoreductase activity"/>
    <property type="evidence" value="ECO:0007669"/>
    <property type="project" value="UniProtKB-KW"/>
</dbReference>
<feature type="compositionally biased region" description="Low complexity" evidence="3">
    <location>
        <begin position="298"/>
        <end position="333"/>
    </location>
</feature>
<dbReference type="PANTHER" id="PTHR44196">
    <property type="entry name" value="DEHYDROGENASE/REDUCTASE SDR FAMILY MEMBER 7B"/>
    <property type="match status" value="1"/>
</dbReference>
<comment type="similarity">
    <text evidence="1">Belongs to the short-chain dehydrogenases/reductases (SDR) family.</text>
</comment>
<evidence type="ECO:0000313" key="5">
    <source>
        <dbReference type="EMBL" id="MBA8847430.1"/>
    </source>
</evidence>